<organism evidence="1 2">
    <name type="scientific">Croceibacterium xixiisoli</name>
    <dbReference type="NCBI Taxonomy" id="1476466"/>
    <lineage>
        <taxon>Bacteria</taxon>
        <taxon>Pseudomonadati</taxon>
        <taxon>Pseudomonadota</taxon>
        <taxon>Alphaproteobacteria</taxon>
        <taxon>Sphingomonadales</taxon>
        <taxon>Erythrobacteraceae</taxon>
        <taxon>Croceibacterium</taxon>
    </lineage>
</organism>
<proteinExistence type="predicted"/>
<reference evidence="1 2" key="1">
    <citation type="submission" date="2019-12" db="EMBL/GenBank/DDBJ databases">
        <title>Genomic-based taxomic classification of the family Erythrobacteraceae.</title>
        <authorList>
            <person name="Xu L."/>
        </authorList>
    </citation>
    <scope>NUCLEOTIDE SEQUENCE [LARGE SCALE GENOMIC DNA]</scope>
    <source>
        <strain evidence="1 2">S36</strain>
    </source>
</reference>
<keyword evidence="2" id="KW-1185">Reference proteome</keyword>
<evidence type="ECO:0000313" key="2">
    <source>
        <dbReference type="Proteomes" id="UP000469430"/>
    </source>
</evidence>
<sequence>MIAPSRAMTATTSPIFTRFMLFCFLNCPCAPVRPRESAMVEEALEGCRARFELITVTCRVTRRYMLKGRASRHRHIGTEDRANLADFSD</sequence>
<accession>A0A6I4TWE2</accession>
<dbReference type="Proteomes" id="UP000469430">
    <property type="component" value="Unassembled WGS sequence"/>
</dbReference>
<dbReference type="EMBL" id="WTYJ01000003">
    <property type="protein sequence ID" value="MXP00315.1"/>
    <property type="molecule type" value="Genomic_DNA"/>
</dbReference>
<gene>
    <name evidence="1" type="ORF">GRI97_15080</name>
</gene>
<protein>
    <submittedName>
        <fullName evidence="1">Uncharacterized protein</fullName>
    </submittedName>
</protein>
<dbReference type="RefSeq" id="WP_161392028.1">
    <property type="nucleotide sequence ID" value="NZ_JBHSCP010000002.1"/>
</dbReference>
<comment type="caution">
    <text evidence="1">The sequence shown here is derived from an EMBL/GenBank/DDBJ whole genome shotgun (WGS) entry which is preliminary data.</text>
</comment>
<dbReference type="AlphaFoldDB" id="A0A6I4TWE2"/>
<evidence type="ECO:0000313" key="1">
    <source>
        <dbReference type="EMBL" id="MXP00315.1"/>
    </source>
</evidence>
<name>A0A6I4TWE2_9SPHN</name>